<comment type="caution">
    <text evidence="1">The sequence shown here is derived from an EMBL/GenBank/DDBJ whole genome shotgun (WGS) entry which is preliminary data.</text>
</comment>
<evidence type="ECO:0000313" key="1">
    <source>
        <dbReference type="EMBL" id="KKN16639.1"/>
    </source>
</evidence>
<accession>A0A0F9NF95</accession>
<dbReference type="EMBL" id="LAZR01003595">
    <property type="protein sequence ID" value="KKN16639.1"/>
    <property type="molecule type" value="Genomic_DNA"/>
</dbReference>
<reference evidence="1" key="1">
    <citation type="journal article" date="2015" name="Nature">
        <title>Complex archaea that bridge the gap between prokaryotes and eukaryotes.</title>
        <authorList>
            <person name="Spang A."/>
            <person name="Saw J.H."/>
            <person name="Jorgensen S.L."/>
            <person name="Zaremba-Niedzwiedzka K."/>
            <person name="Martijn J."/>
            <person name="Lind A.E."/>
            <person name="van Eijk R."/>
            <person name="Schleper C."/>
            <person name="Guy L."/>
            <person name="Ettema T.J."/>
        </authorList>
    </citation>
    <scope>NUCLEOTIDE SEQUENCE</scope>
</reference>
<gene>
    <name evidence="1" type="ORF">LCGC14_0973930</name>
</gene>
<sequence length="141" mass="16071">MTGRYYGGDATEFFYPPKAKIDIPGITQGILQPMPRLQELVLTIIEQTGTFPTAVDWVDIRQALAEDEKDLKVAREICSLNTFPEALRKLGDLKNQYDYNDEYTFQWGVPWSEHIKSVTEIKSALDSTKGLTKHMLTTPFI</sequence>
<organism evidence="1">
    <name type="scientific">marine sediment metagenome</name>
    <dbReference type="NCBI Taxonomy" id="412755"/>
    <lineage>
        <taxon>unclassified sequences</taxon>
        <taxon>metagenomes</taxon>
        <taxon>ecological metagenomes</taxon>
    </lineage>
</organism>
<protein>
    <submittedName>
        <fullName evidence="1">Uncharacterized protein</fullName>
    </submittedName>
</protein>
<proteinExistence type="predicted"/>
<name>A0A0F9NF95_9ZZZZ</name>
<dbReference type="AlphaFoldDB" id="A0A0F9NF95"/>